<dbReference type="HOGENOM" id="CLU_2950963_0_0_7"/>
<proteinExistence type="predicted"/>
<evidence type="ECO:0000313" key="2">
    <source>
        <dbReference type="EMBL" id="AFY00775.1"/>
    </source>
</evidence>
<keyword evidence="1" id="KW-0812">Transmembrane</keyword>
<feature type="transmembrane region" description="Helical" evidence="1">
    <location>
        <begin position="6"/>
        <end position="22"/>
    </location>
</feature>
<keyword evidence="1" id="KW-0472">Membrane</keyword>
<name>K7YVQ5_BDEBC</name>
<keyword evidence="1" id="KW-1133">Transmembrane helix</keyword>
<protein>
    <submittedName>
        <fullName evidence="2">Uncharacterized protein</fullName>
    </submittedName>
</protein>
<organism evidence="2 3">
    <name type="scientific">Bdellovibrio bacteriovorus str. Tiberius</name>
    <dbReference type="NCBI Taxonomy" id="1069642"/>
    <lineage>
        <taxon>Bacteria</taxon>
        <taxon>Pseudomonadati</taxon>
        <taxon>Bdellovibrionota</taxon>
        <taxon>Bdellovibrionia</taxon>
        <taxon>Bdellovibrionales</taxon>
        <taxon>Pseudobdellovibrionaceae</taxon>
        <taxon>Bdellovibrio</taxon>
    </lineage>
</organism>
<evidence type="ECO:0000256" key="1">
    <source>
        <dbReference type="SAM" id="Phobius"/>
    </source>
</evidence>
<reference evidence="2 3" key="1">
    <citation type="journal article" date="2012" name="BMC Genomics">
        <title>Genome analysis of a simultaneously predatory and prey-independent, novel Bdellovibrio bacteriovorus from the River Tiber, supports in silico predictions of both ancient and recent lateral gene transfer from diverse bacteria.</title>
        <authorList>
            <person name="Hobley L."/>
            <person name="Lerner T.R."/>
            <person name="Williams L.E."/>
            <person name="Lambert C."/>
            <person name="Till R."/>
            <person name="Milner D.S."/>
            <person name="Basford S.M."/>
            <person name="Capeness M.J."/>
            <person name="Fenton A.K."/>
            <person name="Atterbury R.J."/>
            <person name="Harris M.A."/>
            <person name="Sockett R.E."/>
        </authorList>
    </citation>
    <scope>NUCLEOTIDE SEQUENCE [LARGE SCALE GENOMIC DNA]</scope>
    <source>
        <strain evidence="2 3">Tiberius</strain>
    </source>
</reference>
<accession>K7YVQ5</accession>
<sequence>MPVRGTVVDGIFSVVFVCKLLFSKPFPYGQLRVGRILLLVLWASIDVSGGTIFVLASGE</sequence>
<dbReference type="PATRIC" id="fig|1069642.3.peg.1060"/>
<feature type="transmembrane region" description="Helical" evidence="1">
    <location>
        <begin position="34"/>
        <end position="56"/>
    </location>
</feature>
<gene>
    <name evidence="2" type="ORF">Bdt_1075</name>
</gene>
<dbReference type="AlphaFoldDB" id="K7YVQ5"/>
<dbReference type="KEGG" id="bbat:Bdt_1075"/>
<evidence type="ECO:0000313" key="3">
    <source>
        <dbReference type="Proteomes" id="UP000010074"/>
    </source>
</evidence>
<dbReference type="Proteomes" id="UP000010074">
    <property type="component" value="Chromosome"/>
</dbReference>
<dbReference type="EMBL" id="CP002930">
    <property type="protein sequence ID" value="AFY00775.1"/>
    <property type="molecule type" value="Genomic_DNA"/>
</dbReference>